<dbReference type="PANTHER" id="PTHR47926:SF347">
    <property type="entry name" value="PENTATRICOPEPTIDE REPEAT-CONTAINING PROTEIN"/>
    <property type="match status" value="1"/>
</dbReference>
<proteinExistence type="inferred from homology"/>
<keyword evidence="6" id="KW-1185">Reference proteome</keyword>
<evidence type="ECO:0000313" key="5">
    <source>
        <dbReference type="EMBL" id="KAJ9708427.1"/>
    </source>
</evidence>
<comment type="similarity">
    <text evidence="1">Belongs to the PPR family. PCMP-H subfamily.</text>
</comment>
<dbReference type="Pfam" id="PF20431">
    <property type="entry name" value="E_motif"/>
    <property type="match status" value="1"/>
</dbReference>
<dbReference type="Proteomes" id="UP001168098">
    <property type="component" value="Unassembled WGS sequence"/>
</dbReference>
<dbReference type="InterPro" id="IPR046960">
    <property type="entry name" value="PPR_At4g14850-like_plant"/>
</dbReference>
<feature type="repeat" description="PPR" evidence="3">
    <location>
        <begin position="301"/>
        <end position="335"/>
    </location>
</feature>
<dbReference type="PANTHER" id="PTHR47926">
    <property type="entry name" value="PENTATRICOPEPTIDE REPEAT-CONTAINING PROTEIN"/>
    <property type="match status" value="1"/>
</dbReference>
<dbReference type="Pfam" id="PF13041">
    <property type="entry name" value="PPR_2"/>
    <property type="match status" value="2"/>
</dbReference>
<dbReference type="NCBIfam" id="TIGR00756">
    <property type="entry name" value="PPR"/>
    <property type="match status" value="3"/>
</dbReference>
<name>A0AA39EA60_VITRO</name>
<dbReference type="Pfam" id="PF14432">
    <property type="entry name" value="DYW_deaminase"/>
    <property type="match status" value="1"/>
</dbReference>
<evidence type="ECO:0000256" key="3">
    <source>
        <dbReference type="PROSITE-ProRule" id="PRU00708"/>
    </source>
</evidence>
<organism evidence="5 6">
    <name type="scientific">Vitis rotundifolia</name>
    <name type="common">Muscadine grape</name>
    <dbReference type="NCBI Taxonomy" id="103349"/>
    <lineage>
        <taxon>Eukaryota</taxon>
        <taxon>Viridiplantae</taxon>
        <taxon>Streptophyta</taxon>
        <taxon>Embryophyta</taxon>
        <taxon>Tracheophyta</taxon>
        <taxon>Spermatophyta</taxon>
        <taxon>Magnoliopsida</taxon>
        <taxon>eudicotyledons</taxon>
        <taxon>Gunneridae</taxon>
        <taxon>Pentapetalae</taxon>
        <taxon>rosids</taxon>
        <taxon>Vitales</taxon>
        <taxon>Vitaceae</taxon>
        <taxon>Viteae</taxon>
        <taxon>Vitis</taxon>
    </lineage>
</organism>
<dbReference type="FunFam" id="1.25.40.10:FF:001966">
    <property type="entry name" value="Uncharacterized protein"/>
    <property type="match status" value="1"/>
</dbReference>
<dbReference type="GO" id="GO:0009451">
    <property type="term" value="P:RNA modification"/>
    <property type="evidence" value="ECO:0007669"/>
    <property type="project" value="InterPro"/>
</dbReference>
<feature type="repeat" description="PPR" evidence="3">
    <location>
        <begin position="99"/>
        <end position="133"/>
    </location>
</feature>
<dbReference type="Gene3D" id="1.25.40.10">
    <property type="entry name" value="Tetratricopeptide repeat domain"/>
    <property type="match status" value="4"/>
</dbReference>
<dbReference type="Pfam" id="PF01535">
    <property type="entry name" value="PPR"/>
    <property type="match status" value="2"/>
</dbReference>
<feature type="domain" description="DYW" evidence="4">
    <location>
        <begin position="518"/>
        <end position="610"/>
    </location>
</feature>
<dbReference type="InterPro" id="IPR011990">
    <property type="entry name" value="TPR-like_helical_dom_sf"/>
</dbReference>
<dbReference type="InterPro" id="IPR002885">
    <property type="entry name" value="PPR_rpt"/>
</dbReference>
<sequence>MLSRERSTKVFRLALNFSSLLHAHGSSTGQSLPITKQALTTLLQSCSSHPSLLKQLHALLLTTGLSIKNALITQLLTSLTLLGDMSYARQLFDEMHKPRPFLWNTIMKGYVKNGIPDEAVSVYGKMRHLGVRPDPFTFPFVIKACAELAELWAGLGMHGHVVKHGLEFVAAVRTELTIMYVKFGELGCAEFLFGSMVERDLVAWNALIAVCVQTGFSSKALQSFREMGMAGIKADSVTIVSALSACGHLGCLETGEEIYEFAREEGIDSNIIVHNARLDMYAKCGDMDKAMNLFDEMPQRNVISWSTVIGGYAINGESEKALALFSRMKNQGVQPNYVTFLAVLSACSHTGRVNEGWQYFNFMAQSDDKNIQPRKEHYACMVDLLGRSGHLEEAYNFIKSMPIEADPGIWGALLGACAIHQNIKLGQHVADLLFELAPEIASYHVLLSNMYAAAGRWRCVEKVRQRMRKKGARKVAAYSSVEFNGEIHILYGGDKSHPKSASILAKLEDLLKQMKSMGYIPETDSVFHDVEDEEKESTLSTHSEKLAIAFSLINGSPKFPIRVMKNLRICGDCHTFCKLVSRITMREIIMRDKNRFHHFKNGICSCKDFW</sequence>
<dbReference type="GO" id="GO:0008270">
    <property type="term" value="F:zinc ion binding"/>
    <property type="evidence" value="ECO:0007669"/>
    <property type="project" value="InterPro"/>
</dbReference>
<dbReference type="FunFam" id="1.25.40.10:FF:000366">
    <property type="entry name" value="Pentatricopeptide (PPR) repeat-containing protein"/>
    <property type="match status" value="1"/>
</dbReference>
<gene>
    <name evidence="5" type="ORF">PVL29_000458</name>
</gene>
<dbReference type="EMBL" id="JARBHA010000001">
    <property type="protein sequence ID" value="KAJ9708427.1"/>
    <property type="molecule type" value="Genomic_DNA"/>
</dbReference>
<protein>
    <recommendedName>
        <fullName evidence="4">DYW domain-containing protein</fullName>
    </recommendedName>
</protein>
<dbReference type="FunFam" id="1.25.40.10:FF:000031">
    <property type="entry name" value="Pentatricopeptide repeat-containing protein mitochondrial"/>
    <property type="match status" value="1"/>
</dbReference>
<feature type="repeat" description="PPR" evidence="3">
    <location>
        <begin position="200"/>
        <end position="234"/>
    </location>
</feature>
<reference evidence="5 6" key="1">
    <citation type="journal article" date="2023" name="BMC Biotechnol.">
        <title>Vitis rotundifolia cv Carlos genome sequencing.</title>
        <authorList>
            <person name="Huff M."/>
            <person name="Hulse-Kemp A."/>
            <person name="Scheffler B."/>
            <person name="Youngblood R."/>
            <person name="Simpson S."/>
            <person name="Babiker E."/>
            <person name="Staton M."/>
        </authorList>
    </citation>
    <scope>NUCLEOTIDE SEQUENCE [LARGE SCALE GENOMIC DNA]</scope>
    <source>
        <tissue evidence="5">Leaf</tissue>
    </source>
</reference>
<dbReference type="InterPro" id="IPR032867">
    <property type="entry name" value="DYW_dom"/>
</dbReference>
<evidence type="ECO:0000256" key="2">
    <source>
        <dbReference type="ARBA" id="ARBA00022737"/>
    </source>
</evidence>
<comment type="caution">
    <text evidence="5">The sequence shown here is derived from an EMBL/GenBank/DDBJ whole genome shotgun (WGS) entry which is preliminary data.</text>
</comment>
<dbReference type="GO" id="GO:0003723">
    <property type="term" value="F:RNA binding"/>
    <property type="evidence" value="ECO:0007669"/>
    <property type="project" value="InterPro"/>
</dbReference>
<accession>A0AA39EA60</accession>
<dbReference type="FunFam" id="1.25.40.10:FF:003114">
    <property type="entry name" value="Uncharacterized protein"/>
    <property type="match status" value="1"/>
</dbReference>
<dbReference type="PROSITE" id="PS51375">
    <property type="entry name" value="PPR"/>
    <property type="match status" value="4"/>
</dbReference>
<evidence type="ECO:0000259" key="4">
    <source>
        <dbReference type="Pfam" id="PF14432"/>
    </source>
</evidence>
<evidence type="ECO:0000313" key="6">
    <source>
        <dbReference type="Proteomes" id="UP001168098"/>
    </source>
</evidence>
<dbReference type="InterPro" id="IPR046848">
    <property type="entry name" value="E_motif"/>
</dbReference>
<keyword evidence="2" id="KW-0677">Repeat</keyword>
<dbReference type="AlphaFoldDB" id="A0AA39EA60"/>
<feature type="repeat" description="PPR" evidence="3">
    <location>
        <begin position="270"/>
        <end position="300"/>
    </location>
</feature>
<evidence type="ECO:0000256" key="1">
    <source>
        <dbReference type="ARBA" id="ARBA00006643"/>
    </source>
</evidence>